<dbReference type="CDD" id="cd03811">
    <property type="entry name" value="GT4_GT28_WabH-like"/>
    <property type="match status" value="1"/>
</dbReference>
<evidence type="ECO:0000313" key="3">
    <source>
        <dbReference type="Proteomes" id="UP000321363"/>
    </source>
</evidence>
<dbReference type="PANTHER" id="PTHR12526">
    <property type="entry name" value="GLYCOSYLTRANSFERASE"/>
    <property type="match status" value="1"/>
</dbReference>
<dbReference type="EMBL" id="VOQF01000002">
    <property type="protein sequence ID" value="TXC92359.1"/>
    <property type="molecule type" value="Genomic_DNA"/>
</dbReference>
<dbReference type="Pfam" id="PF00534">
    <property type="entry name" value="Glycos_transf_1"/>
    <property type="match status" value="1"/>
</dbReference>
<protein>
    <submittedName>
        <fullName evidence="2">Glycosyltransferase</fullName>
    </submittedName>
</protein>
<name>A0A5C6W377_9BACI</name>
<reference evidence="2 3" key="1">
    <citation type="journal article" date="2005" name="Int. J. Syst. Evol. Microbiol.">
        <title>Bacillus litoralis sp. nov., isolated from a tidal flat of the Yellow Sea in Korea.</title>
        <authorList>
            <person name="Yoon J.H."/>
            <person name="Oh T.K."/>
        </authorList>
    </citation>
    <scope>NUCLEOTIDE SEQUENCE [LARGE SCALE GENOMIC DNA]</scope>
    <source>
        <strain evidence="2 3">SW-211</strain>
    </source>
</reference>
<keyword evidence="2" id="KW-0808">Transferase</keyword>
<keyword evidence="3" id="KW-1185">Reference proteome</keyword>
<dbReference type="Gene3D" id="3.40.50.2000">
    <property type="entry name" value="Glycogen Phosphorylase B"/>
    <property type="match status" value="2"/>
</dbReference>
<evidence type="ECO:0000259" key="1">
    <source>
        <dbReference type="Pfam" id="PF00534"/>
    </source>
</evidence>
<gene>
    <name evidence="2" type="ORF">FS935_04705</name>
</gene>
<organism evidence="2 3">
    <name type="scientific">Metabacillus litoralis</name>
    <dbReference type="NCBI Taxonomy" id="152268"/>
    <lineage>
        <taxon>Bacteria</taxon>
        <taxon>Bacillati</taxon>
        <taxon>Bacillota</taxon>
        <taxon>Bacilli</taxon>
        <taxon>Bacillales</taxon>
        <taxon>Bacillaceae</taxon>
        <taxon>Metabacillus</taxon>
    </lineage>
</organism>
<dbReference type="Proteomes" id="UP000321363">
    <property type="component" value="Unassembled WGS sequence"/>
</dbReference>
<sequence>MQYERCDDMKKKVAFFIESMVVGGAEKVLIDLVNNLNPNKYEITVISLFKKSIYSDYCFQFDEEFKHHVKYKYLIDNTSILRYQFFNYLYAHLSKRNMYRYLIKDEFDVEVAFYEGWPTEFVSYSTQDSYKIAWLHTDQKRLYENLLTSKIEEKNSIYRTFNQVVGVSEGVCKSFINIFPNSKPQCIYNPLQDELIFNKAQKEEIKRQDVTQFVTVGRLITVKGYERLISALAKCKREGYSFGLWMIGDGENREQLKEMVERYQLDEEIQFLGQKNNPYPYVKAADCLICSSYAEGLSTVVIEAIILGKPVITTNCSGMEEIFGSMECGYICENSEEGLQQALKKVLEKPNDLGYFHKQALQRKVFFSLTNRMADVELLLDGVAFKNY</sequence>
<dbReference type="AlphaFoldDB" id="A0A5C6W377"/>
<dbReference type="InterPro" id="IPR001296">
    <property type="entry name" value="Glyco_trans_1"/>
</dbReference>
<evidence type="ECO:0000313" key="2">
    <source>
        <dbReference type="EMBL" id="TXC92359.1"/>
    </source>
</evidence>
<dbReference type="GO" id="GO:0016757">
    <property type="term" value="F:glycosyltransferase activity"/>
    <property type="evidence" value="ECO:0007669"/>
    <property type="project" value="InterPro"/>
</dbReference>
<proteinExistence type="predicted"/>
<dbReference type="PANTHER" id="PTHR12526:SF630">
    <property type="entry name" value="GLYCOSYLTRANSFERASE"/>
    <property type="match status" value="1"/>
</dbReference>
<feature type="domain" description="Glycosyl transferase family 1" evidence="1">
    <location>
        <begin position="201"/>
        <end position="360"/>
    </location>
</feature>
<dbReference type="SUPFAM" id="SSF53756">
    <property type="entry name" value="UDP-Glycosyltransferase/glycogen phosphorylase"/>
    <property type="match status" value="1"/>
</dbReference>
<comment type="caution">
    <text evidence="2">The sequence shown here is derived from an EMBL/GenBank/DDBJ whole genome shotgun (WGS) entry which is preliminary data.</text>
</comment>
<accession>A0A5C6W377</accession>